<dbReference type="RefSeq" id="WP_126803685.1">
    <property type="nucleotide sequence ID" value="NZ_PIPL01000001.1"/>
</dbReference>
<keyword evidence="3" id="KW-1185">Reference proteome</keyword>
<dbReference type="Pfam" id="PF20556">
    <property type="entry name" value="DUF6768"/>
    <property type="match status" value="1"/>
</dbReference>
<comment type="caution">
    <text evidence="2">The sequence shown here is derived from an EMBL/GenBank/DDBJ whole genome shotgun (WGS) entry which is preliminary data.</text>
</comment>
<keyword evidence="1" id="KW-1133">Transmembrane helix</keyword>
<keyword evidence="1" id="KW-0812">Transmembrane</keyword>
<dbReference type="OrthoDB" id="5770822at2"/>
<sequence length="117" mass="13514">MTNDDELKTMLQKETEQLDNLIHNDAELVGYLRTGFSTGMRGIMYVAYGCAILFSIALIWSAYQFFFAGTEEPVFWGVCLILSFQAQTTTKLWIYMQTNRKYQSEELRQFLKAAGKL</sequence>
<reference evidence="2 3" key="1">
    <citation type="journal article" date="2011" name="Front. Microbiol.">
        <title>Genomic signatures of strain selection and enhancement in Bacillus atrophaeus var. globigii, a historical biowarfare simulant.</title>
        <authorList>
            <person name="Gibbons H.S."/>
            <person name="Broomall S.M."/>
            <person name="McNew L.A."/>
            <person name="Daligault H."/>
            <person name="Chapman C."/>
            <person name="Bruce D."/>
            <person name="Karavis M."/>
            <person name="Krepps M."/>
            <person name="McGregor P.A."/>
            <person name="Hong C."/>
            <person name="Park K.H."/>
            <person name="Akmal A."/>
            <person name="Feldman A."/>
            <person name="Lin J.S."/>
            <person name="Chang W.E."/>
            <person name="Higgs B.W."/>
            <person name="Demirev P."/>
            <person name="Lindquist J."/>
            <person name="Liem A."/>
            <person name="Fochler E."/>
            <person name="Read T.D."/>
            <person name="Tapia R."/>
            <person name="Johnson S."/>
            <person name="Bishop-Lilly K.A."/>
            <person name="Detter C."/>
            <person name="Han C."/>
            <person name="Sozhamannan S."/>
            <person name="Rosenzweig C.N."/>
            <person name="Skowronski E.W."/>
        </authorList>
    </citation>
    <scope>NUCLEOTIDE SEQUENCE [LARGE SCALE GENOMIC DNA]</scope>
    <source>
        <strain evidence="2 3">MLST1</strain>
    </source>
</reference>
<feature type="transmembrane region" description="Helical" evidence="1">
    <location>
        <begin position="42"/>
        <end position="63"/>
    </location>
</feature>
<gene>
    <name evidence="2" type="ORF">CWE09_09330</name>
</gene>
<name>A0A432W9Z9_9GAMM</name>
<dbReference type="EMBL" id="PIPL01000001">
    <property type="protein sequence ID" value="RUO26871.1"/>
    <property type="molecule type" value="Genomic_DNA"/>
</dbReference>
<organism evidence="2 3">
    <name type="scientific">Aliidiomarina minuta</name>
    <dbReference type="NCBI Taxonomy" id="880057"/>
    <lineage>
        <taxon>Bacteria</taxon>
        <taxon>Pseudomonadati</taxon>
        <taxon>Pseudomonadota</taxon>
        <taxon>Gammaproteobacteria</taxon>
        <taxon>Alteromonadales</taxon>
        <taxon>Idiomarinaceae</taxon>
        <taxon>Aliidiomarina</taxon>
    </lineage>
</organism>
<dbReference type="InterPro" id="IPR046659">
    <property type="entry name" value="DUF6768"/>
</dbReference>
<evidence type="ECO:0000256" key="1">
    <source>
        <dbReference type="SAM" id="Phobius"/>
    </source>
</evidence>
<feature type="transmembrane region" description="Helical" evidence="1">
    <location>
        <begin position="75"/>
        <end position="94"/>
    </location>
</feature>
<accession>A0A432W9Z9</accession>
<proteinExistence type="predicted"/>
<keyword evidence="1" id="KW-0472">Membrane</keyword>
<protein>
    <submittedName>
        <fullName evidence="2">Uncharacterized protein</fullName>
    </submittedName>
</protein>
<dbReference type="Proteomes" id="UP000288293">
    <property type="component" value="Unassembled WGS sequence"/>
</dbReference>
<evidence type="ECO:0000313" key="3">
    <source>
        <dbReference type="Proteomes" id="UP000288293"/>
    </source>
</evidence>
<dbReference type="AlphaFoldDB" id="A0A432W9Z9"/>
<evidence type="ECO:0000313" key="2">
    <source>
        <dbReference type="EMBL" id="RUO26871.1"/>
    </source>
</evidence>